<dbReference type="Proteomes" id="UP001165498">
    <property type="component" value="Unassembled WGS sequence"/>
</dbReference>
<feature type="region of interest" description="Disordered" evidence="1">
    <location>
        <begin position="53"/>
        <end position="94"/>
    </location>
</feature>
<name>A0ABT1QV18_9GAMM</name>
<dbReference type="EMBL" id="JANFQO010000014">
    <property type="protein sequence ID" value="MCQ4166116.1"/>
    <property type="molecule type" value="Genomic_DNA"/>
</dbReference>
<evidence type="ECO:0000256" key="1">
    <source>
        <dbReference type="SAM" id="MobiDB-lite"/>
    </source>
</evidence>
<feature type="domain" description="DUF4124" evidence="2">
    <location>
        <begin position="41"/>
        <end position="85"/>
    </location>
</feature>
<organism evidence="3 4">
    <name type="scientific">Tahibacter harae</name>
    <dbReference type="NCBI Taxonomy" id="2963937"/>
    <lineage>
        <taxon>Bacteria</taxon>
        <taxon>Pseudomonadati</taxon>
        <taxon>Pseudomonadota</taxon>
        <taxon>Gammaproteobacteria</taxon>
        <taxon>Lysobacterales</taxon>
        <taxon>Rhodanobacteraceae</taxon>
        <taxon>Tahibacter</taxon>
    </lineage>
</organism>
<comment type="caution">
    <text evidence="3">The sequence shown here is derived from an EMBL/GenBank/DDBJ whole genome shotgun (WGS) entry which is preliminary data.</text>
</comment>
<sequence>MKLAAWILAALLAAAAGWWYLAPQTLPTALRHALPVSPSAATNTSPPLYKWRDAKGRLNVTDTPPADRPYETLRYNPDTNVVPAYRNPADPPSN</sequence>
<dbReference type="Pfam" id="PF13511">
    <property type="entry name" value="DUF4124"/>
    <property type="match status" value="1"/>
</dbReference>
<evidence type="ECO:0000259" key="2">
    <source>
        <dbReference type="Pfam" id="PF13511"/>
    </source>
</evidence>
<evidence type="ECO:0000313" key="3">
    <source>
        <dbReference type="EMBL" id="MCQ4166116.1"/>
    </source>
</evidence>
<accession>A0ABT1QV18</accession>
<protein>
    <submittedName>
        <fullName evidence="3">DUF4124 domain-containing protein</fullName>
    </submittedName>
</protein>
<gene>
    <name evidence="3" type="ORF">NM961_15450</name>
</gene>
<keyword evidence="4" id="KW-1185">Reference proteome</keyword>
<reference evidence="3" key="1">
    <citation type="submission" date="2022-07" db="EMBL/GenBank/DDBJ databases">
        <title>Tahibacter sp., a new gammaproteobacterium isolated from the silt sample collected at pig farm.</title>
        <authorList>
            <person name="Chen H."/>
        </authorList>
    </citation>
    <scope>NUCLEOTIDE SEQUENCE</scope>
    <source>
        <strain evidence="3">P2K</strain>
    </source>
</reference>
<dbReference type="RefSeq" id="WP_255915305.1">
    <property type="nucleotide sequence ID" value="NZ_JANFQO010000014.1"/>
</dbReference>
<evidence type="ECO:0000313" key="4">
    <source>
        <dbReference type="Proteomes" id="UP001165498"/>
    </source>
</evidence>
<dbReference type="InterPro" id="IPR025392">
    <property type="entry name" value="DUF4124"/>
</dbReference>
<proteinExistence type="predicted"/>